<dbReference type="InterPro" id="IPR006094">
    <property type="entry name" value="Oxid_FAD_bind_N"/>
</dbReference>
<dbReference type="PROSITE" id="PS51387">
    <property type="entry name" value="FAD_PCMH"/>
    <property type="match status" value="1"/>
</dbReference>
<dbReference type="Proteomes" id="UP001056873">
    <property type="component" value="Chromosome"/>
</dbReference>
<keyword evidence="2" id="KW-0274">FAD</keyword>
<dbReference type="InterPro" id="IPR036318">
    <property type="entry name" value="FAD-bd_PCMH-like_sf"/>
</dbReference>
<proteinExistence type="predicted"/>
<dbReference type="Gene3D" id="3.30.43.10">
    <property type="entry name" value="Uridine Diphospho-n-acetylenolpyruvylglucosamine Reductase, domain 2"/>
    <property type="match status" value="1"/>
</dbReference>
<evidence type="ECO:0000256" key="2">
    <source>
        <dbReference type="ARBA" id="ARBA00022827"/>
    </source>
</evidence>
<gene>
    <name evidence="4" type="ORF">KFQ06_13245</name>
</gene>
<evidence type="ECO:0000313" key="5">
    <source>
        <dbReference type="Proteomes" id="UP001056873"/>
    </source>
</evidence>
<evidence type="ECO:0000259" key="3">
    <source>
        <dbReference type="PROSITE" id="PS51387"/>
    </source>
</evidence>
<dbReference type="PANTHER" id="PTHR43762:SF1">
    <property type="entry name" value="D-ARABINONO-1,4-LACTONE OXIDASE"/>
    <property type="match status" value="1"/>
</dbReference>
<dbReference type="Pfam" id="PF01565">
    <property type="entry name" value="FAD_binding_4"/>
    <property type="match status" value="1"/>
</dbReference>
<dbReference type="Gene3D" id="3.30.465.10">
    <property type="match status" value="1"/>
</dbReference>
<dbReference type="InterPro" id="IPR015213">
    <property type="entry name" value="Cholesterol_OX_subst-bd"/>
</dbReference>
<evidence type="ECO:0000313" key="4">
    <source>
        <dbReference type="EMBL" id="USV03281.1"/>
    </source>
</evidence>
<dbReference type="InterPro" id="IPR016167">
    <property type="entry name" value="FAD-bd_PCMH_sub1"/>
</dbReference>
<dbReference type="InterPro" id="IPR016164">
    <property type="entry name" value="FAD-linked_Oxase-like_C"/>
</dbReference>
<dbReference type="Gene3D" id="1.10.45.10">
    <property type="entry name" value="Vanillyl-alcohol Oxidase, Chain A, domain 4"/>
    <property type="match status" value="1"/>
</dbReference>
<evidence type="ECO:0000256" key="1">
    <source>
        <dbReference type="ARBA" id="ARBA00022630"/>
    </source>
</evidence>
<accession>A0ABY5CYS4</accession>
<dbReference type="InterPro" id="IPR016171">
    <property type="entry name" value="Vanillyl_alc_oxidase_C-sub2"/>
</dbReference>
<dbReference type="EMBL" id="CP074347">
    <property type="protein sequence ID" value="USV03281.1"/>
    <property type="molecule type" value="Genomic_DNA"/>
</dbReference>
<dbReference type="InterPro" id="IPR016169">
    <property type="entry name" value="FAD-bd_PCMH_sub2"/>
</dbReference>
<dbReference type="RefSeq" id="WP_234591271.1">
    <property type="nucleotide sequence ID" value="NZ_CAMIPL010000017.1"/>
</dbReference>
<keyword evidence="1" id="KW-0285">Flavoprotein</keyword>
<dbReference type="Pfam" id="PF09129">
    <property type="entry name" value="Chol_subst-bind"/>
    <property type="match status" value="1"/>
</dbReference>
<dbReference type="PANTHER" id="PTHR43762">
    <property type="entry name" value="L-GULONOLACTONE OXIDASE"/>
    <property type="match status" value="1"/>
</dbReference>
<dbReference type="SUPFAM" id="SSF55103">
    <property type="entry name" value="FAD-linked oxidases, C-terminal domain"/>
    <property type="match status" value="1"/>
</dbReference>
<reference evidence="4" key="1">
    <citation type="journal article" date="2022" name="BMC Genomics">
        <title>Genome sequence of the entomopathogenic Serratia entomophila isolate 626 and characterisation of the species specific itaconate degradation pathway.</title>
        <authorList>
            <person name="Vaughan A.L."/>
            <person name="Altermann E."/>
            <person name="Glare T.R."/>
            <person name="Hurst M.R.H."/>
        </authorList>
    </citation>
    <scope>NUCLEOTIDE SEQUENCE</scope>
    <source>
        <strain evidence="4">626</strain>
    </source>
</reference>
<dbReference type="Gene3D" id="3.40.462.10">
    <property type="entry name" value="FAD-linked oxidases, C-terminal domain"/>
    <property type="match status" value="1"/>
</dbReference>
<dbReference type="InterPro" id="IPR016166">
    <property type="entry name" value="FAD-bd_PCMH"/>
</dbReference>
<dbReference type="InterPro" id="IPR016170">
    <property type="entry name" value="Cytok_DH_C_sf"/>
</dbReference>
<sequence>MNESNSRAVATPSLPIKSYYSDFTNWSQETVGRHILTCAPANSDELLKVVNWAYQNNYKVRPLGMKHNWSQLTIAGGENNGNVLLVDLTKSLNKMTIIEANGNGTFKAQTGILMEDLLTQLEKKKLGFLAYPAPGDLTLGGVLAIGGHGTCVPAKGETLPTGGSFGSLSNSIVSLTAVVWDEAGKSYVLKTFQRNEQDITAFMVHVGRALIYEVTMQVPRNKRLRCQSYVNIPATELFAKDAAGKRSFSHYLDQCGRAEAIWFPFTENPWLKIWTETPSYPNVSKPVHSPFNYPFSDNLPKSISDVIKQINNGHPELTPTLGKLQAELVSVGLGATLSFDLWGWSKDLLLYVKPSTLRVTANGYAILTKRANVQSVLYDFVTKYNQMVAAYQSKNSYPMNGPIEIRVTGLDQPAESIVAGAMAPALSALRPHAGKPEWDVAVWLDILTMPDTPDANKFYQEMETWIFSHFSGDYAATRVEWSKGWAYTPEGTWVNSSVIGNNIPTSLGAGAPGGNDWNKASTILNRYDPHRLFSSPLIERLFPI</sequence>
<keyword evidence="5" id="KW-1185">Reference proteome</keyword>
<feature type="domain" description="FAD-binding PCMH-type" evidence="3">
    <location>
        <begin position="30"/>
        <end position="221"/>
    </location>
</feature>
<name>A0ABY5CYS4_9GAMM</name>
<organism evidence="4 5">
    <name type="scientific">Serratia entomophila</name>
    <dbReference type="NCBI Taxonomy" id="42906"/>
    <lineage>
        <taxon>Bacteria</taxon>
        <taxon>Pseudomonadati</taxon>
        <taxon>Pseudomonadota</taxon>
        <taxon>Gammaproteobacteria</taxon>
        <taxon>Enterobacterales</taxon>
        <taxon>Yersiniaceae</taxon>
        <taxon>Serratia</taxon>
    </lineage>
</organism>
<dbReference type="InterPro" id="IPR010031">
    <property type="entry name" value="FAD_lactone_oxidase-like"/>
</dbReference>
<dbReference type="SUPFAM" id="SSF56176">
    <property type="entry name" value="FAD-binding/transporter-associated domain-like"/>
    <property type="match status" value="1"/>
</dbReference>
<protein>
    <submittedName>
        <fullName evidence="4">FAD-binding protein</fullName>
    </submittedName>
</protein>